<dbReference type="RefSeq" id="WP_144000830.1">
    <property type="nucleotide sequence ID" value="NZ_CP040916.1"/>
</dbReference>
<feature type="signal peptide" evidence="1">
    <location>
        <begin position="1"/>
        <end position="23"/>
    </location>
</feature>
<evidence type="ECO:0000313" key="3">
    <source>
        <dbReference type="Proteomes" id="UP000316806"/>
    </source>
</evidence>
<sequence>MNLRKSLTLVTVSIALGGGVALAAPAAQAGQPAFQGQATDSGLSASEATELQSTIDALLAKEGGKQTAANEISYADGRLLVPLPGEKYVRELNGSRAAGTADTARHTCTYKRLCGYSGRNYTGQEREWYQCNVLYKKPSAWRSGGSWYNNQTQGRQGSWYDYNKRFIKHTPPAPYPAPRGNWAPVGYVKAC</sequence>
<proteinExistence type="predicted"/>
<organism evidence="2 3">
    <name type="scientific">Streptomyces spectabilis</name>
    <dbReference type="NCBI Taxonomy" id="68270"/>
    <lineage>
        <taxon>Bacteria</taxon>
        <taxon>Bacillati</taxon>
        <taxon>Actinomycetota</taxon>
        <taxon>Actinomycetes</taxon>
        <taxon>Kitasatosporales</taxon>
        <taxon>Streptomycetaceae</taxon>
        <taxon>Streptomyces</taxon>
    </lineage>
</organism>
<accession>A0A516R0R9</accession>
<evidence type="ECO:0008006" key="4">
    <source>
        <dbReference type="Google" id="ProtNLM"/>
    </source>
</evidence>
<protein>
    <recommendedName>
        <fullName evidence="4">Secreted protein</fullName>
    </recommendedName>
</protein>
<evidence type="ECO:0000313" key="2">
    <source>
        <dbReference type="EMBL" id="QDQ09251.1"/>
    </source>
</evidence>
<dbReference type="AlphaFoldDB" id="A0A516R0R9"/>
<gene>
    <name evidence="2" type="ORF">FH965_00625</name>
</gene>
<dbReference type="EMBL" id="CP040916">
    <property type="protein sequence ID" value="QDQ09251.1"/>
    <property type="molecule type" value="Genomic_DNA"/>
</dbReference>
<reference evidence="2 3" key="1">
    <citation type="journal article" date="2019" name="J. Ind. Microbiol. Biotechnol.">
        <title>The complete genomic sequence of Streptomyces spectabilis NRRL-2792 and identification of secondary metabolite biosynthetic gene clusters.</title>
        <authorList>
            <person name="Sinha A."/>
            <person name="Phillips-Salemka S."/>
            <person name="Niraula T.A."/>
            <person name="Short K.A."/>
            <person name="Niraula N.P."/>
        </authorList>
    </citation>
    <scope>NUCLEOTIDE SEQUENCE [LARGE SCALE GENOMIC DNA]</scope>
    <source>
        <strain evidence="2 3">NRRL 2792</strain>
    </source>
</reference>
<evidence type="ECO:0000256" key="1">
    <source>
        <dbReference type="SAM" id="SignalP"/>
    </source>
</evidence>
<dbReference type="Proteomes" id="UP000316806">
    <property type="component" value="Chromosome"/>
</dbReference>
<feature type="chain" id="PRO_5021960834" description="Secreted protein" evidence="1">
    <location>
        <begin position="24"/>
        <end position="191"/>
    </location>
</feature>
<name>A0A516R0R9_STRST</name>
<keyword evidence="1" id="KW-0732">Signal</keyword>